<evidence type="ECO:0000256" key="5">
    <source>
        <dbReference type="ARBA" id="ARBA00022741"/>
    </source>
</evidence>
<feature type="binding site" evidence="10">
    <location>
        <begin position="251"/>
        <end position="257"/>
    </location>
    <ligand>
        <name>GTP</name>
        <dbReference type="ChEBI" id="CHEBI:37565"/>
    </ligand>
</feature>
<dbReference type="GO" id="GO:0030488">
    <property type="term" value="P:tRNA methylation"/>
    <property type="evidence" value="ECO:0007669"/>
    <property type="project" value="TreeGrafter"/>
</dbReference>
<comment type="subunit">
    <text evidence="10">Homodimer. Heterotetramer of two MnmE and two MnmG subunits.</text>
</comment>
<dbReference type="InterPro" id="IPR025867">
    <property type="entry name" value="MnmE_helical"/>
</dbReference>
<feature type="binding site" evidence="10">
    <location>
        <position position="126"/>
    </location>
    <ligand>
        <name>(6S)-5-formyl-5,6,7,8-tetrahydrofolate</name>
        <dbReference type="ChEBI" id="CHEBI:57457"/>
    </ligand>
</feature>
<dbReference type="FunFam" id="3.40.50.300:FF:001376">
    <property type="entry name" value="tRNA modification GTPase MnmE"/>
    <property type="match status" value="1"/>
</dbReference>
<dbReference type="InterPro" id="IPR018948">
    <property type="entry name" value="GTP-bd_TrmE_N"/>
</dbReference>
<dbReference type="RefSeq" id="WP_210758726.1">
    <property type="nucleotide sequence ID" value="NZ_CP060139.1"/>
</dbReference>
<feature type="binding site" evidence="10">
    <location>
        <position position="257"/>
    </location>
    <ligand>
        <name>Mg(2+)</name>
        <dbReference type="ChEBI" id="CHEBI:18420"/>
    </ligand>
</feature>
<dbReference type="GO" id="GO:0003924">
    <property type="term" value="F:GTPase activity"/>
    <property type="evidence" value="ECO:0007669"/>
    <property type="project" value="UniProtKB-UniRule"/>
</dbReference>
<keyword evidence="14" id="KW-1185">Reference proteome</keyword>
<dbReference type="PANTHER" id="PTHR42714:SF2">
    <property type="entry name" value="TRNA MODIFICATION GTPASE GTPBP3, MITOCHONDRIAL"/>
    <property type="match status" value="1"/>
</dbReference>
<evidence type="ECO:0000256" key="1">
    <source>
        <dbReference type="ARBA" id="ARBA00011043"/>
    </source>
</evidence>
<dbReference type="SUPFAM" id="SSF116878">
    <property type="entry name" value="TrmE connector domain"/>
    <property type="match status" value="1"/>
</dbReference>
<comment type="function">
    <text evidence="10">Exhibits a very high intrinsic GTPase hydrolysis rate. Involved in the addition of a carboxymethylaminomethyl (cmnm) group at the wobble position (U34) of certain tRNAs, forming tRNA-cmnm(5)s(2)U34.</text>
</comment>
<dbReference type="EC" id="3.6.-.-" evidence="10"/>
<feature type="domain" description="TrmE-type G" evidence="12">
    <location>
        <begin position="222"/>
        <end position="388"/>
    </location>
</feature>
<dbReference type="Gene3D" id="1.20.120.430">
    <property type="entry name" value="tRNA modification GTPase MnmE domain 2"/>
    <property type="match status" value="1"/>
</dbReference>
<dbReference type="PROSITE" id="PS51709">
    <property type="entry name" value="G_TRME"/>
    <property type="match status" value="1"/>
</dbReference>
<feature type="binding site" evidence="10">
    <location>
        <position position="256"/>
    </location>
    <ligand>
        <name>K(+)</name>
        <dbReference type="ChEBI" id="CHEBI:29103"/>
    </ligand>
</feature>
<dbReference type="InterPro" id="IPR031168">
    <property type="entry name" value="G_TrmE"/>
</dbReference>
<dbReference type="AlphaFoldDB" id="A0A7H0VEP2"/>
<feature type="binding site" evidence="10">
    <location>
        <begin position="276"/>
        <end position="279"/>
    </location>
    <ligand>
        <name>GTP</name>
        <dbReference type="ChEBI" id="CHEBI:37565"/>
    </ligand>
</feature>
<dbReference type="GO" id="GO:0042802">
    <property type="term" value="F:identical protein binding"/>
    <property type="evidence" value="ECO:0007669"/>
    <property type="project" value="UniProtKB-ARBA"/>
</dbReference>
<organism evidence="13 14">
    <name type="scientific">Croceimicrobium hydrocarbonivorans</name>
    <dbReference type="NCBI Taxonomy" id="2761580"/>
    <lineage>
        <taxon>Bacteria</taxon>
        <taxon>Pseudomonadati</taxon>
        <taxon>Bacteroidota</taxon>
        <taxon>Flavobacteriia</taxon>
        <taxon>Flavobacteriales</taxon>
        <taxon>Owenweeksiaceae</taxon>
        <taxon>Croceimicrobium</taxon>
    </lineage>
</organism>
<proteinExistence type="inferred from homology"/>
<comment type="subcellular location">
    <subcellularLocation>
        <location evidence="10">Cytoplasm</location>
    </subcellularLocation>
</comment>
<dbReference type="EMBL" id="CP060139">
    <property type="protein sequence ID" value="QNR24190.1"/>
    <property type="molecule type" value="Genomic_DNA"/>
</dbReference>
<dbReference type="PANTHER" id="PTHR42714">
    <property type="entry name" value="TRNA MODIFICATION GTPASE GTPBP3"/>
    <property type="match status" value="1"/>
</dbReference>
<evidence type="ECO:0000256" key="4">
    <source>
        <dbReference type="ARBA" id="ARBA00022723"/>
    </source>
</evidence>
<dbReference type="InterPro" id="IPR006073">
    <property type="entry name" value="GTP-bd"/>
</dbReference>
<keyword evidence="7 10" id="KW-0460">Magnesium</keyword>
<dbReference type="NCBIfam" id="NF003661">
    <property type="entry name" value="PRK05291.1-3"/>
    <property type="match status" value="1"/>
</dbReference>
<feature type="binding site" evidence="10">
    <location>
        <position position="253"/>
    </location>
    <ligand>
        <name>K(+)</name>
        <dbReference type="ChEBI" id="CHEBI:29103"/>
    </ligand>
</feature>
<evidence type="ECO:0000256" key="8">
    <source>
        <dbReference type="ARBA" id="ARBA00022958"/>
    </source>
</evidence>
<dbReference type="GO" id="GO:0005525">
    <property type="term" value="F:GTP binding"/>
    <property type="evidence" value="ECO:0007669"/>
    <property type="project" value="UniProtKB-UniRule"/>
</dbReference>
<accession>A0A7H0VEP2</accession>
<evidence type="ECO:0000259" key="12">
    <source>
        <dbReference type="PROSITE" id="PS51709"/>
    </source>
</evidence>
<keyword evidence="8 10" id="KW-0630">Potassium</keyword>
<dbReference type="SUPFAM" id="SSF52540">
    <property type="entry name" value="P-loop containing nucleoside triphosphate hydrolases"/>
    <property type="match status" value="1"/>
</dbReference>
<dbReference type="InterPro" id="IPR027266">
    <property type="entry name" value="TrmE/GcvT-like"/>
</dbReference>
<dbReference type="KEGG" id="chyd:H4K34_17745"/>
<dbReference type="HAMAP" id="MF_00379">
    <property type="entry name" value="GTPase_MnmE"/>
    <property type="match status" value="1"/>
</dbReference>
<feature type="binding site" evidence="10">
    <location>
        <position position="87"/>
    </location>
    <ligand>
        <name>(6S)-5-formyl-5,6,7,8-tetrahydrofolate</name>
        <dbReference type="ChEBI" id="CHEBI:57457"/>
    </ligand>
</feature>
<dbReference type="InterPro" id="IPR027368">
    <property type="entry name" value="MnmE_dom2"/>
</dbReference>
<comment type="similarity">
    <text evidence="1 10 11">Belongs to the TRAFAC class TrmE-Era-EngA-EngB-Septin-like GTPase superfamily. TrmE GTPase family.</text>
</comment>
<evidence type="ECO:0000256" key="6">
    <source>
        <dbReference type="ARBA" id="ARBA00022801"/>
    </source>
</evidence>
<name>A0A7H0VEP2_9FLAO</name>
<dbReference type="GO" id="GO:0005829">
    <property type="term" value="C:cytosol"/>
    <property type="evidence" value="ECO:0007669"/>
    <property type="project" value="TreeGrafter"/>
</dbReference>
<dbReference type="InterPro" id="IPR004520">
    <property type="entry name" value="GTPase_MnmE"/>
</dbReference>
<dbReference type="CDD" id="cd14858">
    <property type="entry name" value="TrmE_N"/>
    <property type="match status" value="1"/>
</dbReference>
<evidence type="ECO:0000256" key="11">
    <source>
        <dbReference type="RuleBase" id="RU003313"/>
    </source>
</evidence>
<comment type="cofactor">
    <cofactor evidence="10">
        <name>K(+)</name>
        <dbReference type="ChEBI" id="CHEBI:29103"/>
    </cofactor>
    <text evidence="10">Binds 1 potassium ion per subunit.</text>
</comment>
<evidence type="ECO:0000256" key="3">
    <source>
        <dbReference type="ARBA" id="ARBA00022694"/>
    </source>
</evidence>
<keyword evidence="3 10" id="KW-0819">tRNA processing</keyword>
<dbReference type="Gene3D" id="3.30.1360.120">
    <property type="entry name" value="Probable tRNA modification gtpase trme, domain 1"/>
    <property type="match status" value="1"/>
</dbReference>
<keyword evidence="2 10" id="KW-0963">Cytoplasm</keyword>
<feature type="binding site" evidence="10">
    <location>
        <position position="236"/>
    </location>
    <ligand>
        <name>Mg(2+)</name>
        <dbReference type="ChEBI" id="CHEBI:18420"/>
    </ligand>
</feature>
<evidence type="ECO:0000256" key="2">
    <source>
        <dbReference type="ARBA" id="ARBA00022490"/>
    </source>
</evidence>
<dbReference type="GO" id="GO:0002098">
    <property type="term" value="P:tRNA wobble uridine modification"/>
    <property type="evidence" value="ECO:0007669"/>
    <property type="project" value="TreeGrafter"/>
</dbReference>
<feature type="binding site" evidence="10">
    <location>
        <position position="232"/>
    </location>
    <ligand>
        <name>K(+)</name>
        <dbReference type="ChEBI" id="CHEBI:29103"/>
    </ligand>
</feature>
<dbReference type="GO" id="GO:0046872">
    <property type="term" value="F:metal ion binding"/>
    <property type="evidence" value="ECO:0007669"/>
    <property type="project" value="UniProtKB-KW"/>
</dbReference>
<dbReference type="Pfam" id="PF10396">
    <property type="entry name" value="TrmE_N"/>
    <property type="match status" value="1"/>
</dbReference>
<keyword evidence="4 10" id="KW-0479">Metal-binding</keyword>
<reference evidence="13 14" key="1">
    <citation type="submission" date="2020-08" db="EMBL/GenBank/DDBJ databases">
        <title>Croceimicrobium hydrocarbonivorans gen. nov., sp. nov., a novel marine bacterium isolated from a bacterial consortium that degrades polyethylene terephthalate.</title>
        <authorList>
            <person name="Liu R."/>
        </authorList>
    </citation>
    <scope>NUCLEOTIDE SEQUENCE [LARGE SCALE GENOMIC DNA]</scope>
    <source>
        <strain evidence="13 14">A20-9</strain>
    </source>
</reference>
<dbReference type="NCBIfam" id="TIGR00231">
    <property type="entry name" value="small_GTP"/>
    <property type="match status" value="1"/>
</dbReference>
<dbReference type="FunFam" id="3.30.1360.120:FF:000003">
    <property type="entry name" value="tRNA modification GTPase MnmE"/>
    <property type="match status" value="1"/>
</dbReference>
<evidence type="ECO:0000313" key="13">
    <source>
        <dbReference type="EMBL" id="QNR24190.1"/>
    </source>
</evidence>
<keyword evidence="9 10" id="KW-0342">GTP-binding</keyword>
<sequence>MRMEDTICALSTAAGMGAIAMIRVSGPETYTVLNKIYKPFSAQHKLENNEGYKMVFGSLMDGEQLIDEVMLGLFKGPKSYTGEDVIEISCHGSTYIQERILGLLMRQGIRMADPGEYTLRAFINGKMDLSQAEAIADLIASENKASHQIALQHMRGGISDEIRALRSELIDFVSLIELELDFAEEDVEFADRSKFQELLNRIEQVLSSLISSYDTGNAIKNGVPVAIVGAPNAGKSTLLNALLKEEKAIVTEIAGTTRDAIEDEIHIDGISYRFIDTAGIRETTDMVESIGIKRTYEKVEQSDLVLYLFAADRLQSPEGWQELESEYQDIQIRAGERNFLFILNKAELVPELSSEQEQKLKDLKALHLSAKDKKGLEELHAQISAFYQWGDLAAQQSIVTNVRHLDALQKSLIQIEKVREGLDFGISGDLLSIDIRAALSELGSIIGEVDVDKDILGNIFGKFCIGK</sequence>
<dbReference type="NCBIfam" id="TIGR00450">
    <property type="entry name" value="mnmE_trmE_thdF"/>
    <property type="match status" value="1"/>
</dbReference>
<feature type="binding site" evidence="10">
    <location>
        <position position="251"/>
    </location>
    <ligand>
        <name>K(+)</name>
        <dbReference type="ChEBI" id="CHEBI:29103"/>
    </ligand>
</feature>
<dbReference type="CDD" id="cd04164">
    <property type="entry name" value="trmE"/>
    <property type="match status" value="1"/>
</dbReference>
<feature type="binding site" evidence="10">
    <location>
        <position position="467"/>
    </location>
    <ligand>
        <name>(6S)-5-formyl-5,6,7,8-tetrahydrofolate</name>
        <dbReference type="ChEBI" id="CHEBI:57457"/>
    </ligand>
</feature>
<protein>
    <recommendedName>
        <fullName evidence="10">tRNA modification GTPase MnmE</fullName>
        <ecNumber evidence="10">3.6.-.-</ecNumber>
    </recommendedName>
</protein>
<dbReference type="Proteomes" id="UP000516305">
    <property type="component" value="Chromosome"/>
</dbReference>
<keyword evidence="6 10" id="KW-0378">Hydrolase</keyword>
<feature type="binding site" evidence="10">
    <location>
        <position position="23"/>
    </location>
    <ligand>
        <name>(6S)-5-formyl-5,6,7,8-tetrahydrofolate</name>
        <dbReference type="ChEBI" id="CHEBI:57457"/>
    </ligand>
</feature>
<evidence type="ECO:0000256" key="10">
    <source>
        <dbReference type="HAMAP-Rule" id="MF_00379"/>
    </source>
</evidence>
<dbReference type="Pfam" id="PF12631">
    <property type="entry name" value="MnmE_helical"/>
    <property type="match status" value="1"/>
</dbReference>
<dbReference type="InterPro" id="IPR027417">
    <property type="entry name" value="P-loop_NTPase"/>
</dbReference>
<dbReference type="Pfam" id="PF01926">
    <property type="entry name" value="MMR_HSR1"/>
    <property type="match status" value="1"/>
</dbReference>
<feature type="binding site" evidence="10">
    <location>
        <begin position="232"/>
        <end position="237"/>
    </location>
    <ligand>
        <name>GTP</name>
        <dbReference type="ChEBI" id="CHEBI:37565"/>
    </ligand>
</feature>
<evidence type="ECO:0000256" key="7">
    <source>
        <dbReference type="ARBA" id="ARBA00022842"/>
    </source>
</evidence>
<keyword evidence="5 10" id="KW-0547">Nucleotide-binding</keyword>
<gene>
    <name evidence="10 13" type="primary">mnmE</name>
    <name evidence="10" type="synonym">trmE</name>
    <name evidence="13" type="ORF">H4K34_17745</name>
</gene>
<evidence type="ECO:0000313" key="14">
    <source>
        <dbReference type="Proteomes" id="UP000516305"/>
    </source>
</evidence>
<comment type="caution">
    <text evidence="10">Lacks conserved residue(s) required for the propagation of feature annotation.</text>
</comment>
<dbReference type="Gene3D" id="3.40.50.300">
    <property type="entry name" value="P-loop containing nucleotide triphosphate hydrolases"/>
    <property type="match status" value="1"/>
</dbReference>
<dbReference type="InterPro" id="IPR005225">
    <property type="entry name" value="Small_GTP-bd"/>
</dbReference>
<evidence type="ECO:0000256" key="9">
    <source>
        <dbReference type="ARBA" id="ARBA00023134"/>
    </source>
</evidence>